<dbReference type="InterPro" id="IPR042185">
    <property type="entry name" value="Serpin_sf_2"/>
</dbReference>
<dbReference type="InterPro" id="IPR036186">
    <property type="entry name" value="Serpin_sf"/>
</dbReference>
<evidence type="ECO:0000259" key="3">
    <source>
        <dbReference type="SMART" id="SM00093"/>
    </source>
</evidence>
<evidence type="ECO:0000313" key="4">
    <source>
        <dbReference type="Proteomes" id="UP000095281"/>
    </source>
</evidence>
<dbReference type="AlphaFoldDB" id="A0A1I8BYC8"/>
<protein>
    <submittedName>
        <fullName evidence="5">SERPIN domain-containing protein</fullName>
    </submittedName>
</protein>
<dbReference type="InterPro" id="IPR000215">
    <property type="entry name" value="Serpin_fam"/>
</dbReference>
<dbReference type="Gene3D" id="3.30.497.10">
    <property type="entry name" value="Antithrombin, subunit I, domain 2"/>
    <property type="match status" value="2"/>
</dbReference>
<name>A0A1I8BYC8_MELHA</name>
<keyword evidence="4" id="KW-1185">Reference proteome</keyword>
<dbReference type="Proteomes" id="UP000095281">
    <property type="component" value="Unplaced"/>
</dbReference>
<dbReference type="SUPFAM" id="SSF56574">
    <property type="entry name" value="Serpins"/>
    <property type="match status" value="1"/>
</dbReference>
<evidence type="ECO:0000256" key="2">
    <source>
        <dbReference type="RuleBase" id="RU000411"/>
    </source>
</evidence>
<dbReference type="PANTHER" id="PTHR11461">
    <property type="entry name" value="SERINE PROTEASE INHIBITOR, SERPIN"/>
    <property type="match status" value="1"/>
</dbReference>
<evidence type="ECO:0000256" key="1">
    <source>
        <dbReference type="ARBA" id="ARBA00009500"/>
    </source>
</evidence>
<feature type="domain" description="Serpin" evidence="3">
    <location>
        <begin position="15"/>
        <end position="340"/>
    </location>
</feature>
<proteinExistence type="inferred from homology"/>
<dbReference type="Pfam" id="PF00079">
    <property type="entry name" value="Serpin"/>
    <property type="match status" value="1"/>
</dbReference>
<comment type="similarity">
    <text evidence="1 2">Belongs to the serpin family.</text>
</comment>
<dbReference type="InterPro" id="IPR042178">
    <property type="entry name" value="Serpin_sf_1"/>
</dbReference>
<sequence>MSDIAIIKAQADFAIDLLNNVVYENNKPVESTILSPLSLSMALAMVYVGADGETNKELGKLLSEGLKEEETHKYFGKLFNNYNDNKPKNYTLELANKVFVKEGFKILEEFKKFINENYGGKFELLDFSKSVEAAKIINDFVEQTTHDKIKNLISPDSLNQDTRQVDMMKKTDYFVYFEDKELQMLKMFYSGSSSEEEEDEDIYMVVFLPQERFGLQKMIKNLNGEKVLKLLESGRKTKVDVLFPKFKLESTHNLNEVLIKLGLTTAFGNQANFSKISKEQPLQIDKVVQKAFIEVNEEGTEAAAATAVILETRSMVINVESIQFKADHPFYYAIMKNNEKNGHEFSFAGVFYG</sequence>
<dbReference type="InterPro" id="IPR023796">
    <property type="entry name" value="Serpin_dom"/>
</dbReference>
<evidence type="ECO:0000313" key="5">
    <source>
        <dbReference type="WBParaSite" id="MhA1_Contig732.frz3.fgene1"/>
    </source>
</evidence>
<dbReference type="GO" id="GO:0005615">
    <property type="term" value="C:extracellular space"/>
    <property type="evidence" value="ECO:0007669"/>
    <property type="project" value="InterPro"/>
</dbReference>
<organism evidence="4 5">
    <name type="scientific">Meloidogyne hapla</name>
    <name type="common">Root-knot nematode worm</name>
    <dbReference type="NCBI Taxonomy" id="6305"/>
    <lineage>
        <taxon>Eukaryota</taxon>
        <taxon>Metazoa</taxon>
        <taxon>Ecdysozoa</taxon>
        <taxon>Nematoda</taxon>
        <taxon>Chromadorea</taxon>
        <taxon>Rhabditida</taxon>
        <taxon>Tylenchina</taxon>
        <taxon>Tylenchomorpha</taxon>
        <taxon>Tylenchoidea</taxon>
        <taxon>Meloidogynidae</taxon>
        <taxon>Meloidogyninae</taxon>
        <taxon>Meloidogyne</taxon>
    </lineage>
</organism>
<dbReference type="PANTHER" id="PTHR11461:SF211">
    <property type="entry name" value="GH10112P-RELATED"/>
    <property type="match status" value="1"/>
</dbReference>
<dbReference type="SMART" id="SM00093">
    <property type="entry name" value="SERPIN"/>
    <property type="match status" value="1"/>
</dbReference>
<dbReference type="OMA" id="RIMEMIC"/>
<dbReference type="Gene3D" id="2.30.39.10">
    <property type="entry name" value="Alpha-1-antitrypsin, domain 1"/>
    <property type="match status" value="2"/>
</dbReference>
<dbReference type="GO" id="GO:0004867">
    <property type="term" value="F:serine-type endopeptidase inhibitor activity"/>
    <property type="evidence" value="ECO:0007669"/>
    <property type="project" value="InterPro"/>
</dbReference>
<reference evidence="5" key="1">
    <citation type="submission" date="2016-11" db="UniProtKB">
        <authorList>
            <consortium name="WormBaseParasite"/>
        </authorList>
    </citation>
    <scope>IDENTIFICATION</scope>
</reference>
<accession>A0A1I8BYC8</accession>
<dbReference type="WBParaSite" id="MhA1_Contig732.frz3.fgene1">
    <property type="protein sequence ID" value="MhA1_Contig732.frz3.fgene1"/>
    <property type="gene ID" value="MhA1_Contig732.frz3.fgene1"/>
</dbReference>